<dbReference type="PANTHER" id="PTHR24006">
    <property type="entry name" value="UBIQUITIN CARBOXYL-TERMINAL HYDROLASE"/>
    <property type="match status" value="1"/>
</dbReference>
<proteinExistence type="inferred from homology"/>
<dbReference type="EMBL" id="JARTCD010000003">
    <property type="protein sequence ID" value="KAJ8663089.1"/>
    <property type="molecule type" value="Genomic_DNA"/>
</dbReference>
<dbReference type="PANTHER" id="PTHR24006:SF722">
    <property type="entry name" value="UBIQUITIN CARBOXYL-TERMINAL HYDROLASE 48"/>
    <property type="match status" value="1"/>
</dbReference>
<reference evidence="10 11" key="1">
    <citation type="submission" date="2023-03" db="EMBL/GenBank/DDBJ databases">
        <title>Genome sequence of Lichtheimia ornata CBS 291.66.</title>
        <authorList>
            <person name="Mohabir J.T."/>
            <person name="Shea T.P."/>
            <person name="Kurbessoian T."/>
            <person name="Berby B."/>
            <person name="Fontaine J."/>
            <person name="Livny J."/>
            <person name="Gnirke A."/>
            <person name="Stajich J.E."/>
            <person name="Cuomo C.A."/>
        </authorList>
    </citation>
    <scope>NUCLEOTIDE SEQUENCE [LARGE SCALE GENOMIC DNA]</scope>
    <source>
        <strain evidence="10">CBS 291.66</strain>
    </source>
</reference>
<dbReference type="Proteomes" id="UP001234581">
    <property type="component" value="Unassembled WGS sequence"/>
</dbReference>
<dbReference type="Pfam" id="PF00443">
    <property type="entry name" value="UCH"/>
    <property type="match status" value="1"/>
</dbReference>
<keyword evidence="5" id="KW-0833">Ubl conjugation pathway</keyword>
<dbReference type="InterPro" id="IPR001394">
    <property type="entry name" value="Peptidase_C19_UCH"/>
</dbReference>
<comment type="similarity">
    <text evidence="2">Belongs to the peptidase C19 family.</text>
</comment>
<dbReference type="InterPro" id="IPR038765">
    <property type="entry name" value="Papain-like_cys_pep_sf"/>
</dbReference>
<comment type="caution">
    <text evidence="10">The sequence shown here is derived from an EMBL/GenBank/DDBJ whole genome shotgun (WGS) entry which is preliminary data.</text>
</comment>
<dbReference type="InterPro" id="IPR028889">
    <property type="entry name" value="USP"/>
</dbReference>
<dbReference type="GO" id="GO:0005634">
    <property type="term" value="C:nucleus"/>
    <property type="evidence" value="ECO:0007669"/>
    <property type="project" value="UniProtKB-SubCell"/>
</dbReference>
<accession>A0AAD8DH46</accession>
<keyword evidence="7" id="KW-0788">Thiol protease</keyword>
<dbReference type="GO" id="GO:0005829">
    <property type="term" value="C:cytosol"/>
    <property type="evidence" value="ECO:0007669"/>
    <property type="project" value="TreeGrafter"/>
</dbReference>
<evidence type="ECO:0000256" key="8">
    <source>
        <dbReference type="SAM" id="MobiDB-lite"/>
    </source>
</evidence>
<keyword evidence="6" id="KW-0378">Hydrolase</keyword>
<name>A0AAD8DH46_9FUNG</name>
<dbReference type="RefSeq" id="XP_058348001.1">
    <property type="nucleotide sequence ID" value="XM_058481363.1"/>
</dbReference>
<dbReference type="GeneID" id="83208684"/>
<keyword evidence="11" id="KW-1185">Reference proteome</keyword>
<dbReference type="EC" id="3.4.19.12" evidence="3"/>
<evidence type="ECO:0000313" key="11">
    <source>
        <dbReference type="Proteomes" id="UP001234581"/>
    </source>
</evidence>
<gene>
    <name evidence="10" type="ORF">O0I10_001266</name>
</gene>
<feature type="compositionally biased region" description="Basic and acidic residues" evidence="8">
    <location>
        <begin position="490"/>
        <end position="501"/>
    </location>
</feature>
<dbReference type="GO" id="GO:0004843">
    <property type="term" value="F:cysteine-type deubiquitinase activity"/>
    <property type="evidence" value="ECO:0007669"/>
    <property type="project" value="UniProtKB-EC"/>
</dbReference>
<evidence type="ECO:0000256" key="2">
    <source>
        <dbReference type="ARBA" id="ARBA00009085"/>
    </source>
</evidence>
<evidence type="ECO:0000313" key="10">
    <source>
        <dbReference type="EMBL" id="KAJ8663089.1"/>
    </source>
</evidence>
<protein>
    <recommendedName>
        <fullName evidence="3">ubiquitinyl hydrolase 1</fullName>
        <ecNumber evidence="3">3.4.19.12</ecNumber>
    </recommendedName>
</protein>
<evidence type="ECO:0000256" key="4">
    <source>
        <dbReference type="ARBA" id="ARBA00022670"/>
    </source>
</evidence>
<sequence>MKLPRKESKQRPFSYHSIRQRWSIKHRKKRAAAAFTKDGLTRDQLSSMSSLADYAERTFHLQLEDKHIHDLLAANAWDLKRAMIELDHYEEAYHGLLHTTPEPGSSMLGAENDGGTSCYIDALLFAMFISLMAFDPLLTYDTSSDQPEKATLQTALRLFVNTMRKGQLVRRHVVVQLREALQAAGWNGKSERGSWRQEDASELLLFLTEAFDLPYLPFQMRLFHGAKKDVDDDRVTTDRVLSLSMPTDSHEQVIRLENILLDHFYSSIVTGVRRQVDWHEFSPNSAPASPTSMTSMSSITKVKLTERREEIAVNAWQVLELLPFYSGINEQGEQIKSQNRGSFPDSRMVLPIILKRYRCSNRGTYSKDQRRVLVPASIHFNRFLNQNADDPLCDTCGQKIEGVMRLRSAVCHKGHAPFSGHYIAYSRSFKDGHDYWLKHDDLSTSERVKPLRPQDEQAIYEELSRDGYLFFYELYRECQHHETPPPSQEPIRRPSTSKDPKGAYPPLSPVLVASAPVQESPTEAEDAVAPSSSTKSRHSFLRKKHSSCHIM</sequence>
<evidence type="ECO:0000256" key="6">
    <source>
        <dbReference type="ARBA" id="ARBA00022801"/>
    </source>
</evidence>
<feature type="domain" description="USP" evidence="9">
    <location>
        <begin position="108"/>
        <end position="475"/>
    </location>
</feature>
<comment type="catalytic activity">
    <reaction evidence="1">
        <text>Thiol-dependent hydrolysis of ester, thioester, amide, peptide and isopeptide bonds formed by the C-terminal Gly of ubiquitin (a 76-residue protein attached to proteins as an intracellular targeting signal).</text>
        <dbReference type="EC" id="3.4.19.12"/>
    </reaction>
</comment>
<feature type="region of interest" description="Disordered" evidence="8">
    <location>
        <begin position="480"/>
        <end position="551"/>
    </location>
</feature>
<dbReference type="Gene3D" id="3.90.70.10">
    <property type="entry name" value="Cysteine proteinases"/>
    <property type="match status" value="1"/>
</dbReference>
<dbReference type="AlphaFoldDB" id="A0AAD8DH46"/>
<dbReference type="SUPFAM" id="SSF54001">
    <property type="entry name" value="Cysteine proteinases"/>
    <property type="match status" value="1"/>
</dbReference>
<dbReference type="GO" id="GO:0016579">
    <property type="term" value="P:protein deubiquitination"/>
    <property type="evidence" value="ECO:0007669"/>
    <property type="project" value="InterPro"/>
</dbReference>
<evidence type="ECO:0000259" key="9">
    <source>
        <dbReference type="PROSITE" id="PS50235"/>
    </source>
</evidence>
<evidence type="ECO:0000256" key="3">
    <source>
        <dbReference type="ARBA" id="ARBA00012759"/>
    </source>
</evidence>
<dbReference type="GO" id="GO:0006508">
    <property type="term" value="P:proteolysis"/>
    <property type="evidence" value="ECO:0007669"/>
    <property type="project" value="UniProtKB-KW"/>
</dbReference>
<evidence type="ECO:0000256" key="1">
    <source>
        <dbReference type="ARBA" id="ARBA00000707"/>
    </source>
</evidence>
<dbReference type="PROSITE" id="PS50235">
    <property type="entry name" value="USP_3"/>
    <property type="match status" value="1"/>
</dbReference>
<evidence type="ECO:0000256" key="7">
    <source>
        <dbReference type="ARBA" id="ARBA00022807"/>
    </source>
</evidence>
<organism evidence="10 11">
    <name type="scientific">Lichtheimia ornata</name>
    <dbReference type="NCBI Taxonomy" id="688661"/>
    <lineage>
        <taxon>Eukaryota</taxon>
        <taxon>Fungi</taxon>
        <taxon>Fungi incertae sedis</taxon>
        <taxon>Mucoromycota</taxon>
        <taxon>Mucoromycotina</taxon>
        <taxon>Mucoromycetes</taxon>
        <taxon>Mucorales</taxon>
        <taxon>Lichtheimiaceae</taxon>
        <taxon>Lichtheimia</taxon>
    </lineage>
</organism>
<feature type="compositionally biased region" description="Basic residues" evidence="8">
    <location>
        <begin position="535"/>
        <end position="551"/>
    </location>
</feature>
<keyword evidence="4" id="KW-0645">Protease</keyword>
<evidence type="ECO:0000256" key="5">
    <source>
        <dbReference type="ARBA" id="ARBA00022786"/>
    </source>
</evidence>
<dbReference type="InterPro" id="IPR050164">
    <property type="entry name" value="Peptidase_C19"/>
</dbReference>